<protein>
    <submittedName>
        <fullName evidence="1">Uncharacterized protein</fullName>
    </submittedName>
</protein>
<evidence type="ECO:0000313" key="1">
    <source>
        <dbReference type="EMBL" id="KIK09720.1"/>
    </source>
</evidence>
<reference evidence="2" key="2">
    <citation type="submission" date="2015-01" db="EMBL/GenBank/DDBJ databases">
        <title>Evolutionary Origins and Diversification of the Mycorrhizal Mutualists.</title>
        <authorList>
            <consortium name="DOE Joint Genome Institute"/>
            <consortium name="Mycorrhizal Genomics Consortium"/>
            <person name="Kohler A."/>
            <person name="Kuo A."/>
            <person name="Nagy L.G."/>
            <person name="Floudas D."/>
            <person name="Copeland A."/>
            <person name="Barry K.W."/>
            <person name="Cichocki N."/>
            <person name="Veneault-Fourrey C."/>
            <person name="LaButti K."/>
            <person name="Lindquist E.A."/>
            <person name="Lipzen A."/>
            <person name="Lundell T."/>
            <person name="Morin E."/>
            <person name="Murat C."/>
            <person name="Riley R."/>
            <person name="Ohm R."/>
            <person name="Sun H."/>
            <person name="Tunlid A."/>
            <person name="Henrissat B."/>
            <person name="Grigoriev I.V."/>
            <person name="Hibbett D.S."/>
            <person name="Martin F."/>
        </authorList>
    </citation>
    <scope>NUCLEOTIDE SEQUENCE [LARGE SCALE GENOMIC DNA]</scope>
    <source>
        <strain evidence="2">LaAM-08-1</strain>
    </source>
</reference>
<reference evidence="1 2" key="1">
    <citation type="submission" date="2014-04" db="EMBL/GenBank/DDBJ databases">
        <authorList>
            <consortium name="DOE Joint Genome Institute"/>
            <person name="Kuo A."/>
            <person name="Kohler A."/>
            <person name="Nagy L.G."/>
            <person name="Floudas D."/>
            <person name="Copeland A."/>
            <person name="Barry K.W."/>
            <person name="Cichocki N."/>
            <person name="Veneault-Fourrey C."/>
            <person name="LaButti K."/>
            <person name="Lindquist E.A."/>
            <person name="Lipzen A."/>
            <person name="Lundell T."/>
            <person name="Morin E."/>
            <person name="Murat C."/>
            <person name="Sun H."/>
            <person name="Tunlid A."/>
            <person name="Henrissat B."/>
            <person name="Grigoriev I.V."/>
            <person name="Hibbett D.S."/>
            <person name="Martin F."/>
            <person name="Nordberg H.P."/>
            <person name="Cantor M.N."/>
            <person name="Hua S.X."/>
        </authorList>
    </citation>
    <scope>NUCLEOTIDE SEQUENCE [LARGE SCALE GENOMIC DNA]</scope>
    <source>
        <strain evidence="1 2">LaAM-08-1</strain>
    </source>
</reference>
<dbReference type="EMBL" id="KN838537">
    <property type="protein sequence ID" value="KIK09720.1"/>
    <property type="molecule type" value="Genomic_DNA"/>
</dbReference>
<evidence type="ECO:0000313" key="2">
    <source>
        <dbReference type="Proteomes" id="UP000054477"/>
    </source>
</evidence>
<gene>
    <name evidence="1" type="ORF">K443DRAFT_298713</name>
</gene>
<proteinExistence type="predicted"/>
<dbReference type="HOGENOM" id="CLU_2237019_0_0_1"/>
<accession>A0A0C9XBU7</accession>
<sequence>MKPLDDARHLAFPAKMLHHKRFFLSSRSFTSRCQTLWWSLLSDHTIITGCHCCRLPTRIQREKESSDPYEQHPTSWRVSSIWTCNGSEELVNLTVKNFRSWLRPT</sequence>
<keyword evidence="2" id="KW-1185">Reference proteome</keyword>
<dbReference type="AlphaFoldDB" id="A0A0C9XBU7"/>
<organism evidence="1 2">
    <name type="scientific">Laccaria amethystina LaAM-08-1</name>
    <dbReference type="NCBI Taxonomy" id="1095629"/>
    <lineage>
        <taxon>Eukaryota</taxon>
        <taxon>Fungi</taxon>
        <taxon>Dikarya</taxon>
        <taxon>Basidiomycota</taxon>
        <taxon>Agaricomycotina</taxon>
        <taxon>Agaricomycetes</taxon>
        <taxon>Agaricomycetidae</taxon>
        <taxon>Agaricales</taxon>
        <taxon>Agaricineae</taxon>
        <taxon>Hydnangiaceae</taxon>
        <taxon>Laccaria</taxon>
    </lineage>
</organism>
<name>A0A0C9XBU7_9AGAR</name>
<dbReference type="Proteomes" id="UP000054477">
    <property type="component" value="Unassembled WGS sequence"/>
</dbReference>